<gene>
    <name evidence="2" type="ORF">BP00DRAFT_487688</name>
</gene>
<dbReference type="SUPFAM" id="SSF102198">
    <property type="entry name" value="Putative cyclase"/>
    <property type="match status" value="1"/>
</dbReference>
<dbReference type="EMBL" id="KZ825521">
    <property type="protein sequence ID" value="PYI30071.1"/>
    <property type="molecule type" value="Genomic_DNA"/>
</dbReference>
<dbReference type="PANTHER" id="PTHR34861">
    <property type="match status" value="1"/>
</dbReference>
<dbReference type="InterPro" id="IPR037175">
    <property type="entry name" value="KFase_sf"/>
</dbReference>
<dbReference type="Proteomes" id="UP000248817">
    <property type="component" value="Unassembled WGS sequence"/>
</dbReference>
<evidence type="ECO:0000256" key="1">
    <source>
        <dbReference type="ARBA" id="ARBA00007865"/>
    </source>
</evidence>
<dbReference type="Gene3D" id="3.50.30.50">
    <property type="entry name" value="Putative cyclase"/>
    <property type="match status" value="1"/>
</dbReference>
<dbReference type="InterPro" id="IPR007325">
    <property type="entry name" value="KFase/CYL"/>
</dbReference>
<keyword evidence="3" id="KW-1185">Reference proteome</keyword>
<proteinExistence type="inferred from homology"/>
<protein>
    <submittedName>
        <fullName evidence="2">Putative cyclase</fullName>
    </submittedName>
</protein>
<reference evidence="2 3" key="1">
    <citation type="submission" date="2018-02" db="EMBL/GenBank/DDBJ databases">
        <title>The genomes of Aspergillus section Nigri reveals drivers in fungal speciation.</title>
        <authorList>
            <consortium name="DOE Joint Genome Institute"/>
            <person name="Vesth T.C."/>
            <person name="Nybo J."/>
            <person name="Theobald S."/>
            <person name="Brandl J."/>
            <person name="Frisvad J.C."/>
            <person name="Nielsen K.F."/>
            <person name="Lyhne E.K."/>
            <person name="Kogle M.E."/>
            <person name="Kuo A."/>
            <person name="Riley R."/>
            <person name="Clum A."/>
            <person name="Nolan M."/>
            <person name="Lipzen A."/>
            <person name="Salamov A."/>
            <person name="Henrissat B."/>
            <person name="Wiebenga A."/>
            <person name="De vries R.P."/>
            <person name="Grigoriev I.V."/>
            <person name="Mortensen U.H."/>
            <person name="Andersen M.R."/>
            <person name="Baker S.E."/>
        </authorList>
    </citation>
    <scope>NUCLEOTIDE SEQUENCE [LARGE SCALE GENOMIC DNA]</scope>
    <source>
        <strain evidence="2 3">CBS 114.80</strain>
    </source>
</reference>
<dbReference type="PANTHER" id="PTHR34861:SF11">
    <property type="entry name" value="CYCLASE"/>
    <property type="match status" value="1"/>
</dbReference>
<organism evidence="2 3">
    <name type="scientific">Aspergillus indologenus CBS 114.80</name>
    <dbReference type="NCBI Taxonomy" id="1450541"/>
    <lineage>
        <taxon>Eukaryota</taxon>
        <taxon>Fungi</taxon>
        <taxon>Dikarya</taxon>
        <taxon>Ascomycota</taxon>
        <taxon>Pezizomycotina</taxon>
        <taxon>Eurotiomycetes</taxon>
        <taxon>Eurotiomycetidae</taxon>
        <taxon>Eurotiales</taxon>
        <taxon>Aspergillaceae</taxon>
        <taxon>Aspergillus</taxon>
        <taxon>Aspergillus subgen. Circumdati</taxon>
    </lineage>
</organism>
<comment type="similarity">
    <text evidence="1">Belongs to the Cyclase 1 superfamily.</text>
</comment>
<dbReference type="GO" id="GO:0004061">
    <property type="term" value="F:arylformamidase activity"/>
    <property type="evidence" value="ECO:0007669"/>
    <property type="project" value="InterPro"/>
</dbReference>
<dbReference type="GO" id="GO:0019441">
    <property type="term" value="P:L-tryptophan catabolic process to kynurenine"/>
    <property type="evidence" value="ECO:0007669"/>
    <property type="project" value="InterPro"/>
</dbReference>
<accession>A0A2V5I1W9</accession>
<evidence type="ECO:0000313" key="3">
    <source>
        <dbReference type="Proteomes" id="UP000248817"/>
    </source>
</evidence>
<name>A0A2V5I1W9_9EURO</name>
<sequence>MKSPQSVCRPVFDHLPLKPKNPKGSSWGLWGEDDQLGTLNLITEDVVRIAASEVTLGRVVNLNLPLNVPLKPMNPRRKPCAHTLIPKGHANDDELDFNTQRSSHWDGLRHFPYTDTKQFYNGVTQHEIETSDILGIQTIAAKPIVTRGVLLDWYTYALKNKLPHRPFTNQHIPLKELLVVAQEQKVTFRRGDVLLIRTGWTAAYTQLSHEEKEQLGGRDDRASCGVEATEEAIRWHWERGFAAVASDTVAYEAWPSPKPWGVCMHEVFLSGWGMPIGECWDLEELSETCKTLDRWTFLLTSQPLNLPGGVASPPNAMAIF</sequence>
<dbReference type="AlphaFoldDB" id="A0A2V5I1W9"/>
<evidence type="ECO:0000313" key="2">
    <source>
        <dbReference type="EMBL" id="PYI30071.1"/>
    </source>
</evidence>
<dbReference type="Pfam" id="PF04199">
    <property type="entry name" value="Cyclase"/>
    <property type="match status" value="1"/>
</dbReference>